<organism evidence="6 7">
    <name type="scientific">Acuticoccus mangrovi</name>
    <dbReference type="NCBI Taxonomy" id="2796142"/>
    <lineage>
        <taxon>Bacteria</taxon>
        <taxon>Pseudomonadati</taxon>
        <taxon>Pseudomonadota</taxon>
        <taxon>Alphaproteobacteria</taxon>
        <taxon>Hyphomicrobiales</taxon>
        <taxon>Amorphaceae</taxon>
        <taxon>Acuticoccus</taxon>
    </lineage>
</organism>
<dbReference type="InterPro" id="IPR009056">
    <property type="entry name" value="Cyt_c-like_dom"/>
</dbReference>
<dbReference type="InterPro" id="IPR042188">
    <property type="entry name" value="MmgE/PrpD_sf_2"/>
</dbReference>
<dbReference type="InterPro" id="IPR042183">
    <property type="entry name" value="MmgE/PrpD_sf_1"/>
</dbReference>
<reference evidence="6" key="1">
    <citation type="submission" date="2020-12" db="EMBL/GenBank/DDBJ databases">
        <title>Bacterial taxonomy.</title>
        <authorList>
            <person name="Pan X."/>
        </authorList>
    </citation>
    <scope>NUCLEOTIDE SEQUENCE</scope>
    <source>
        <strain evidence="6">B2012</strain>
    </source>
</reference>
<evidence type="ECO:0000313" key="6">
    <source>
        <dbReference type="EMBL" id="MBJ3777111.1"/>
    </source>
</evidence>
<dbReference type="PANTHER" id="PTHR16943">
    <property type="entry name" value="2-METHYLCITRATE DEHYDRATASE-RELATED"/>
    <property type="match status" value="1"/>
</dbReference>
<dbReference type="Gene3D" id="3.30.1330.120">
    <property type="entry name" value="2-methylcitrate dehydratase PrpD"/>
    <property type="match status" value="1"/>
</dbReference>
<dbReference type="Pfam" id="PF19305">
    <property type="entry name" value="MmgE_PrpD_C"/>
    <property type="match status" value="1"/>
</dbReference>
<dbReference type="InterPro" id="IPR045336">
    <property type="entry name" value="MmgE_PrpD_N"/>
</dbReference>
<dbReference type="InterPro" id="IPR036148">
    <property type="entry name" value="MmgE/PrpD_sf"/>
</dbReference>
<name>A0A934IQZ6_9HYPH</name>
<evidence type="ECO:0000256" key="1">
    <source>
        <dbReference type="ARBA" id="ARBA00006174"/>
    </source>
</evidence>
<sequence length="464" mass="48772">MQQVVVEGVSQSAARFVSELRFQDIPAPAVARFKLCLLDAIGCATFATTTPWGRILSDYVVEQGGIEGGSVWGTGRSVPPAMAALVNGTLVHSFELDDLHKSSILHPSGVVVPAALALAEARGGVSGEALIAASIAGFEVGIRAGLSVGTSHLVKGYHPTGTNGAPAAAAAAANLLGLAPREAEHAIGIAATQSAGLMAAQFESMVKRMHAGRAAQAGVVGAELAARGFTGIDHVFEAEYGGYCATLSDEPKPALIADGLGSRFETEKVGFKIYSCCGSCHTSVEAIRRLRERHAVTPGMVERIDVDTTTATYLHVGWPYEPRSITAAQMNMPYCVAATMIDGEAFVEQFTAQRIHDPEIIDLAGRVSAQPAEDLDALGPSGRHRVRVRLHLTDGTVLAEEVGHAKGSDADPLTDDEVVEKYFRLVEPVAGPAWARAVFEIVTTLDTQDSTTALSALLARPHIH</sequence>
<keyword evidence="2 4" id="KW-0479">Metal-binding</keyword>
<dbReference type="PANTHER" id="PTHR16943:SF8">
    <property type="entry name" value="2-METHYLCITRATE DEHYDRATASE"/>
    <property type="match status" value="1"/>
</dbReference>
<dbReference type="GO" id="GO:0046872">
    <property type="term" value="F:metal ion binding"/>
    <property type="evidence" value="ECO:0007669"/>
    <property type="project" value="UniProtKB-KW"/>
</dbReference>
<evidence type="ECO:0000313" key="7">
    <source>
        <dbReference type="Proteomes" id="UP000609531"/>
    </source>
</evidence>
<dbReference type="GO" id="GO:0020037">
    <property type="term" value="F:heme binding"/>
    <property type="evidence" value="ECO:0007669"/>
    <property type="project" value="InterPro"/>
</dbReference>
<evidence type="ECO:0000256" key="4">
    <source>
        <dbReference type="PROSITE-ProRule" id="PRU00433"/>
    </source>
</evidence>
<proteinExistence type="inferred from homology"/>
<dbReference type="Pfam" id="PF03972">
    <property type="entry name" value="MmgE_PrpD_N"/>
    <property type="match status" value="1"/>
</dbReference>
<dbReference type="InterPro" id="IPR045337">
    <property type="entry name" value="MmgE_PrpD_C"/>
</dbReference>
<dbReference type="EMBL" id="JAEKJA010000012">
    <property type="protein sequence ID" value="MBJ3777111.1"/>
    <property type="molecule type" value="Genomic_DNA"/>
</dbReference>
<accession>A0A934IQZ6</accession>
<dbReference type="Gene3D" id="1.10.4100.10">
    <property type="entry name" value="2-methylcitrate dehydratase PrpD"/>
    <property type="match status" value="1"/>
</dbReference>
<dbReference type="GO" id="GO:0016829">
    <property type="term" value="F:lyase activity"/>
    <property type="evidence" value="ECO:0007669"/>
    <property type="project" value="InterPro"/>
</dbReference>
<evidence type="ECO:0000259" key="5">
    <source>
        <dbReference type="PROSITE" id="PS51007"/>
    </source>
</evidence>
<evidence type="ECO:0000256" key="2">
    <source>
        <dbReference type="ARBA" id="ARBA00022723"/>
    </source>
</evidence>
<comment type="caution">
    <text evidence="6">The sequence shown here is derived from an EMBL/GenBank/DDBJ whole genome shotgun (WGS) entry which is preliminary data.</text>
</comment>
<dbReference type="Proteomes" id="UP000609531">
    <property type="component" value="Unassembled WGS sequence"/>
</dbReference>
<keyword evidence="4" id="KW-0349">Heme</keyword>
<dbReference type="SUPFAM" id="SSF103378">
    <property type="entry name" value="2-methylcitrate dehydratase PrpD"/>
    <property type="match status" value="1"/>
</dbReference>
<dbReference type="InterPro" id="IPR005656">
    <property type="entry name" value="MmgE_PrpD"/>
</dbReference>
<dbReference type="RefSeq" id="WP_198883008.1">
    <property type="nucleotide sequence ID" value="NZ_JAEKJA010000012.1"/>
</dbReference>
<keyword evidence="7" id="KW-1185">Reference proteome</keyword>
<gene>
    <name evidence="6" type="ORF">JCR33_15495</name>
</gene>
<keyword evidence="3 4" id="KW-0408">Iron</keyword>
<comment type="similarity">
    <text evidence="1">Belongs to the PrpD family.</text>
</comment>
<dbReference type="PROSITE" id="PS51007">
    <property type="entry name" value="CYTC"/>
    <property type="match status" value="1"/>
</dbReference>
<protein>
    <submittedName>
        <fullName evidence="6">MmgE/PrpD family protein</fullName>
    </submittedName>
</protein>
<dbReference type="GO" id="GO:0009055">
    <property type="term" value="F:electron transfer activity"/>
    <property type="evidence" value="ECO:0007669"/>
    <property type="project" value="InterPro"/>
</dbReference>
<feature type="domain" description="Cytochrome c" evidence="5">
    <location>
        <begin position="265"/>
        <end position="371"/>
    </location>
</feature>
<dbReference type="AlphaFoldDB" id="A0A934IQZ6"/>
<evidence type="ECO:0000256" key="3">
    <source>
        <dbReference type="ARBA" id="ARBA00023004"/>
    </source>
</evidence>